<gene>
    <name evidence="1" type="ORF">EZS27_038015</name>
</gene>
<protein>
    <submittedName>
        <fullName evidence="1">Uncharacterized protein</fullName>
    </submittedName>
</protein>
<dbReference type="EMBL" id="SNRY01007283">
    <property type="protein sequence ID" value="KAA6310732.1"/>
    <property type="molecule type" value="Genomic_DNA"/>
</dbReference>
<organism evidence="1">
    <name type="scientific">termite gut metagenome</name>
    <dbReference type="NCBI Taxonomy" id="433724"/>
    <lineage>
        <taxon>unclassified sequences</taxon>
        <taxon>metagenomes</taxon>
        <taxon>organismal metagenomes</taxon>
    </lineage>
</organism>
<reference evidence="1" key="1">
    <citation type="submission" date="2019-03" db="EMBL/GenBank/DDBJ databases">
        <title>Single cell metagenomics reveals metabolic interactions within the superorganism composed of flagellate Streblomastix strix and complex community of Bacteroidetes bacteria on its surface.</title>
        <authorList>
            <person name="Treitli S.C."/>
            <person name="Kolisko M."/>
            <person name="Husnik F."/>
            <person name="Keeling P."/>
            <person name="Hampl V."/>
        </authorList>
    </citation>
    <scope>NUCLEOTIDE SEQUENCE</scope>
    <source>
        <strain evidence="1">STM</strain>
    </source>
</reference>
<feature type="non-terminal residue" evidence="1">
    <location>
        <position position="1"/>
    </location>
</feature>
<dbReference type="AlphaFoldDB" id="A0A5J4PNK6"/>
<proteinExistence type="predicted"/>
<name>A0A5J4PNK6_9ZZZZ</name>
<evidence type="ECO:0000313" key="1">
    <source>
        <dbReference type="EMBL" id="KAA6310732.1"/>
    </source>
</evidence>
<comment type="caution">
    <text evidence="1">The sequence shown here is derived from an EMBL/GenBank/DDBJ whole genome shotgun (WGS) entry which is preliminary data.</text>
</comment>
<sequence>AEFTQALQMNQNLIWAKQFLTACS</sequence>
<accession>A0A5J4PNK6</accession>